<evidence type="ECO:0000313" key="1">
    <source>
        <dbReference type="EMBL" id="HCO22160.1"/>
    </source>
</evidence>
<dbReference type="AlphaFoldDB" id="A0A3D3R3J6"/>
<organism evidence="1 2">
    <name type="scientific">Gimesia maris</name>
    <dbReference type="NCBI Taxonomy" id="122"/>
    <lineage>
        <taxon>Bacteria</taxon>
        <taxon>Pseudomonadati</taxon>
        <taxon>Planctomycetota</taxon>
        <taxon>Planctomycetia</taxon>
        <taxon>Planctomycetales</taxon>
        <taxon>Planctomycetaceae</taxon>
        <taxon>Gimesia</taxon>
    </lineage>
</organism>
<name>A0A3D3R3J6_9PLAN</name>
<reference evidence="1 2" key="1">
    <citation type="journal article" date="2018" name="Nat. Biotechnol.">
        <title>A standardized bacterial taxonomy based on genome phylogeny substantially revises the tree of life.</title>
        <authorList>
            <person name="Parks D.H."/>
            <person name="Chuvochina M."/>
            <person name="Waite D.W."/>
            <person name="Rinke C."/>
            <person name="Skarshewski A."/>
            <person name="Chaumeil P.A."/>
            <person name="Hugenholtz P."/>
        </authorList>
    </citation>
    <scope>NUCLEOTIDE SEQUENCE [LARGE SCALE GENOMIC DNA]</scope>
    <source>
        <strain evidence="1">UBA9375</strain>
    </source>
</reference>
<sequence>SETHELTLKTKGLSARIFPIGLPQERDFFQPGSLTFNEQHQLILQQQASEATALYVPLIIDWEPDLKRKAADWSRLTVSESGKISSRDEAAGHRLRIGSHQLLVYRSLKKAEHARAVLGHHTSYESVIGRFDTNGDLSPLLFVE</sequence>
<comment type="caution">
    <text evidence="1">The sequence shown here is derived from an EMBL/GenBank/DDBJ whole genome shotgun (WGS) entry which is preliminary data.</text>
</comment>
<accession>A0A3D3R3J6</accession>
<protein>
    <submittedName>
        <fullName evidence="1">Uncharacterized protein</fullName>
    </submittedName>
</protein>
<dbReference type="EMBL" id="DQAY01000022">
    <property type="protein sequence ID" value="HCO22160.1"/>
    <property type="molecule type" value="Genomic_DNA"/>
</dbReference>
<proteinExistence type="predicted"/>
<gene>
    <name evidence="1" type="ORF">DIT97_03500</name>
</gene>
<evidence type="ECO:0000313" key="2">
    <source>
        <dbReference type="Proteomes" id="UP000263642"/>
    </source>
</evidence>
<dbReference type="Proteomes" id="UP000263642">
    <property type="component" value="Unassembled WGS sequence"/>
</dbReference>
<feature type="non-terminal residue" evidence="1">
    <location>
        <position position="1"/>
    </location>
</feature>